<dbReference type="SMART" id="SM00777">
    <property type="entry name" value="Mad3_BUB1_I"/>
    <property type="match status" value="1"/>
</dbReference>
<evidence type="ECO:0000313" key="3">
    <source>
        <dbReference type="EMBL" id="CAE0694658.1"/>
    </source>
</evidence>
<dbReference type="GO" id="GO:0032991">
    <property type="term" value="C:protein-containing complex"/>
    <property type="evidence" value="ECO:0007669"/>
    <property type="project" value="UniProtKB-ARBA"/>
</dbReference>
<dbReference type="GO" id="GO:0007094">
    <property type="term" value="P:mitotic spindle assembly checkpoint signaling"/>
    <property type="evidence" value="ECO:0007669"/>
    <property type="project" value="InterPro"/>
</dbReference>
<evidence type="ECO:0000313" key="4">
    <source>
        <dbReference type="EMBL" id="CAH0364071.1"/>
    </source>
</evidence>
<dbReference type="GO" id="GO:0051754">
    <property type="term" value="P:meiotic sister chromatid cohesion, centromeric"/>
    <property type="evidence" value="ECO:0007669"/>
    <property type="project" value="TreeGrafter"/>
</dbReference>
<dbReference type="Gene3D" id="1.25.40.430">
    <property type="match status" value="1"/>
</dbReference>
<reference evidence="3" key="1">
    <citation type="submission" date="2021-01" db="EMBL/GenBank/DDBJ databases">
        <authorList>
            <person name="Corre E."/>
            <person name="Pelletier E."/>
            <person name="Niang G."/>
            <person name="Scheremetjew M."/>
            <person name="Finn R."/>
            <person name="Kale V."/>
            <person name="Holt S."/>
            <person name="Cochrane G."/>
            <person name="Meng A."/>
            <person name="Brown T."/>
            <person name="Cohen L."/>
        </authorList>
    </citation>
    <scope>NUCLEOTIDE SEQUENCE</scope>
    <source>
        <strain evidence="3">CCMP1756</strain>
    </source>
</reference>
<feature type="region of interest" description="Disordered" evidence="1">
    <location>
        <begin position="370"/>
        <end position="390"/>
    </location>
</feature>
<dbReference type="AlphaFoldDB" id="A0A7S4E6Z8"/>
<dbReference type="InterPro" id="IPR015661">
    <property type="entry name" value="Bub1/Mad3"/>
</dbReference>
<evidence type="ECO:0000313" key="5">
    <source>
        <dbReference type="Proteomes" id="UP000789595"/>
    </source>
</evidence>
<accession>A0A7S4E6Z8</accession>
<feature type="compositionally biased region" description="Basic and acidic residues" evidence="1">
    <location>
        <begin position="380"/>
        <end position="390"/>
    </location>
</feature>
<dbReference type="EMBL" id="CAKKNE010000001">
    <property type="protein sequence ID" value="CAH0364071.1"/>
    <property type="molecule type" value="Genomic_DNA"/>
</dbReference>
<dbReference type="PROSITE" id="PS51489">
    <property type="entry name" value="BUB1_N"/>
    <property type="match status" value="1"/>
</dbReference>
<dbReference type="Pfam" id="PF08311">
    <property type="entry name" value="Mad3_BUB1_I"/>
    <property type="match status" value="1"/>
</dbReference>
<dbReference type="GO" id="GO:0004672">
    <property type="term" value="F:protein kinase activity"/>
    <property type="evidence" value="ECO:0007669"/>
    <property type="project" value="TreeGrafter"/>
</dbReference>
<organism evidence="3">
    <name type="scientific">Pelagomonas calceolata</name>
    <dbReference type="NCBI Taxonomy" id="35677"/>
    <lineage>
        <taxon>Eukaryota</taxon>
        <taxon>Sar</taxon>
        <taxon>Stramenopiles</taxon>
        <taxon>Ochrophyta</taxon>
        <taxon>Pelagophyceae</taxon>
        <taxon>Pelagomonadales</taxon>
        <taxon>Pelagomonadaceae</taxon>
        <taxon>Pelagomonas</taxon>
    </lineage>
</organism>
<protein>
    <recommendedName>
        <fullName evidence="2">BUB1 N-terminal domain-containing protein</fullName>
    </recommendedName>
</protein>
<name>A0A7S4E6Z8_9STRA</name>
<dbReference type="PANTHER" id="PTHR14030:SF4">
    <property type="entry name" value="BUB1 KINASE, ISOFORM A-RELATED"/>
    <property type="match status" value="1"/>
</dbReference>
<keyword evidence="5" id="KW-1185">Reference proteome</keyword>
<sequence length="390" mass="42326">MAGDPLAARLAEIAVAPDAERHRLRQRCVETFAADARYRGDERFARVWLALAAASPDPGAVFDAMARHRVGESLALVWVARAFVAEKAKKFAEADALFARGLEMKAAPQDLLVKRRREFERRMRRHWLNQQQAPPEPPTPPRVVDEDATATATQVLALHKATAQPFAIFDEAPAPASSFAIFDDDAGGVADEQAAAAGGDRAVAAPAALAARFDAEARPTPVIFEDAPAAPKPTPGGFRIFEDNSDAPPKPTPALRGPRVAIFEDAAAAPAEAAPRGRVAFAVEEEISFEERRARVGPQDRIAAIQAPKTARRAFGELQAVDESMVMTNMKPKRLLFSTASKRAPQTLRRAEKEDLTINSAIALREMDSLFGSPASKPPETCRRAIFRDE</sequence>
<evidence type="ECO:0000256" key="1">
    <source>
        <dbReference type="SAM" id="MobiDB-lite"/>
    </source>
</evidence>
<evidence type="ECO:0000259" key="2">
    <source>
        <dbReference type="PROSITE" id="PS51489"/>
    </source>
</evidence>
<dbReference type="EMBL" id="HBIW01011777">
    <property type="protein sequence ID" value="CAE0694658.1"/>
    <property type="molecule type" value="Transcribed_RNA"/>
</dbReference>
<dbReference type="InterPro" id="IPR013212">
    <property type="entry name" value="Mad3/Bub1_I"/>
</dbReference>
<gene>
    <name evidence="3" type="ORF">PCAL00307_LOCUS10094</name>
    <name evidence="4" type="ORF">PECAL_1P04220</name>
</gene>
<feature type="domain" description="BUB1 N-terminal" evidence="2">
    <location>
        <begin position="1"/>
        <end position="142"/>
    </location>
</feature>
<proteinExistence type="predicted"/>
<dbReference type="Proteomes" id="UP000789595">
    <property type="component" value="Unassembled WGS sequence"/>
</dbReference>
<dbReference type="PANTHER" id="PTHR14030">
    <property type="entry name" value="MITOTIC CHECKPOINT SERINE/THREONINE-PROTEIN KINASE BUB1"/>
    <property type="match status" value="1"/>
</dbReference>
<reference evidence="4" key="2">
    <citation type="submission" date="2021-11" db="EMBL/GenBank/DDBJ databases">
        <authorList>
            <consortium name="Genoscope - CEA"/>
            <person name="William W."/>
        </authorList>
    </citation>
    <scope>NUCLEOTIDE SEQUENCE</scope>
</reference>